<evidence type="ECO:0000256" key="1">
    <source>
        <dbReference type="SAM" id="MobiDB-lite"/>
    </source>
</evidence>
<organism evidence="2 3">
    <name type="scientific">Ustilago bromivora</name>
    <dbReference type="NCBI Taxonomy" id="307758"/>
    <lineage>
        <taxon>Eukaryota</taxon>
        <taxon>Fungi</taxon>
        <taxon>Dikarya</taxon>
        <taxon>Basidiomycota</taxon>
        <taxon>Ustilaginomycotina</taxon>
        <taxon>Ustilaginomycetes</taxon>
        <taxon>Ustilaginales</taxon>
        <taxon>Ustilaginaceae</taxon>
        <taxon>Ustilago</taxon>
    </lineage>
</organism>
<sequence length="233" mass="24993">MLSFSIQGRRDENLVLLWSSADFHVLSNFSPGILLGLDVIHSTGMVIDIHSGRSHIQGISFPIYDTRGKTMSLENVSCTLVVQNISTILPHSCSFVHVCHNLLHNVQYTVNSSLWTSSSSSGLLAVPSAILDHNNPGLWVTNYSSTPVDILSDTQLAKALPLSPDNIAISAGSSCLNKVIASLAKAVKWSSSVPDTALLDKIAVELTKDITGPNPTLPMKQQSIESKPLPILG</sequence>
<feature type="region of interest" description="Disordered" evidence="1">
    <location>
        <begin position="213"/>
        <end position="233"/>
    </location>
</feature>
<protein>
    <submittedName>
        <fullName evidence="2">Uncharacterized protein</fullName>
    </submittedName>
</protein>
<dbReference type="Proteomes" id="UP000179920">
    <property type="component" value="Chromosome I"/>
</dbReference>
<dbReference type="AlphaFoldDB" id="A0A1K0FW00"/>
<evidence type="ECO:0000313" key="3">
    <source>
        <dbReference type="Proteomes" id="UP000179920"/>
    </source>
</evidence>
<gene>
    <name evidence="2" type="ORF">UBRO_20422</name>
</gene>
<reference evidence="3" key="1">
    <citation type="submission" date="2016-04" db="EMBL/GenBank/DDBJ databases">
        <authorList>
            <person name="Guldener U."/>
            <person name="Guldener U."/>
        </authorList>
    </citation>
    <scope>NUCLEOTIDE SEQUENCE [LARGE SCALE GENOMIC DNA]</scope>
    <source>
        <strain evidence="3">UB2112</strain>
    </source>
</reference>
<evidence type="ECO:0000313" key="2">
    <source>
        <dbReference type="EMBL" id="SAM63572.1"/>
    </source>
</evidence>
<dbReference type="OrthoDB" id="3396269at2759"/>
<dbReference type="EMBL" id="LT558117">
    <property type="protein sequence ID" value="SAM63572.1"/>
    <property type="molecule type" value="Genomic_DNA"/>
</dbReference>
<name>A0A1K0FW00_9BASI</name>
<proteinExistence type="predicted"/>
<accession>A0A1K0FW00</accession>